<sequence>MPDTPSIELLEHRIDLLSQALLKVLQTEGMIRQDIEELTGPELLHMADSYCIAMKESRTGGITLEPGAAIQRDDGRFYVPLSRIPPRAGVSNIVARVASDAFEEPEVEAQLFALELAARWNKGA</sequence>
<dbReference type="GeneID" id="13995206"/>
<keyword evidence="2" id="KW-1185">Reference proteome</keyword>
<organism evidence="1 2">
    <name type="scientific">Caulobacter phage CcrColossus</name>
    <dbReference type="NCBI Taxonomy" id="1211640"/>
    <lineage>
        <taxon>Viruses</taxon>
        <taxon>Duplodnaviria</taxon>
        <taxon>Heunggongvirae</taxon>
        <taxon>Uroviricota</taxon>
        <taxon>Caudoviricetes</taxon>
        <taxon>Jeanschmidtviridae</taxon>
        <taxon>Colossusvirus</taxon>
        <taxon>Colossusvirus colossus</taxon>
    </lineage>
</organism>
<dbReference type="KEGG" id="vg:13995206"/>
<dbReference type="Proteomes" id="UP000000463">
    <property type="component" value="Segment"/>
</dbReference>
<accession>K4JW74</accession>
<evidence type="ECO:0000313" key="1">
    <source>
        <dbReference type="EMBL" id="AFU88148.1"/>
    </source>
</evidence>
<dbReference type="RefSeq" id="YP_006988512.1">
    <property type="nucleotide sequence ID" value="NC_019406.1"/>
</dbReference>
<evidence type="ECO:0000313" key="2">
    <source>
        <dbReference type="Proteomes" id="UP000000463"/>
    </source>
</evidence>
<gene>
    <name evidence="1" type="ORF">CcrColossus_gp278</name>
</gene>
<name>K4JW74_9CAUD</name>
<protein>
    <submittedName>
        <fullName evidence="1">Uncharacterized protein</fullName>
    </submittedName>
</protein>
<reference evidence="1 2" key="1">
    <citation type="journal article" date="2012" name="BMC Genomics">
        <title>The Caulobacter crescentus phage phiCbK: genomics of a canonical phage.</title>
        <authorList>
            <person name="Gill J.J."/>
            <person name="Berry J.D."/>
            <person name="Russell W.K."/>
            <person name="Lessor L."/>
            <person name="Escobar Garcia D.A."/>
            <person name="Hernandez D."/>
            <person name="Kane A."/>
            <person name="Keene J."/>
            <person name="Maddox M."/>
            <person name="Martin R."/>
            <person name="Mohan S."/>
            <person name="Thorn A.M."/>
            <person name="Russell D.H."/>
            <person name="Young R."/>
        </authorList>
    </citation>
    <scope>NUCLEOTIDE SEQUENCE [LARGE SCALE GENOMIC DNA]</scope>
</reference>
<proteinExistence type="predicted"/>
<dbReference type="EMBL" id="JX100810">
    <property type="protein sequence ID" value="AFU88148.1"/>
    <property type="molecule type" value="Genomic_DNA"/>
</dbReference>